<feature type="domain" description="PDZ" evidence="7">
    <location>
        <begin position="298"/>
        <end position="357"/>
    </location>
</feature>
<evidence type="ECO:0000256" key="5">
    <source>
        <dbReference type="SAM" id="MobiDB-lite"/>
    </source>
</evidence>
<evidence type="ECO:0000256" key="4">
    <source>
        <dbReference type="ARBA" id="ARBA00022825"/>
    </source>
</evidence>
<evidence type="ECO:0000256" key="1">
    <source>
        <dbReference type="ARBA" id="ARBA00010541"/>
    </source>
</evidence>
<organism evidence="8 9">
    <name type="scientific">Polynucleobacter victoriensis</name>
    <dbReference type="NCBI Taxonomy" id="2049319"/>
    <lineage>
        <taxon>Bacteria</taxon>
        <taxon>Pseudomonadati</taxon>
        <taxon>Pseudomonadota</taxon>
        <taxon>Betaproteobacteria</taxon>
        <taxon>Burkholderiales</taxon>
        <taxon>Burkholderiaceae</taxon>
        <taxon>Polynucleobacter</taxon>
    </lineage>
</organism>
<protein>
    <submittedName>
        <fullName evidence="8">Serine protease DegQ</fullName>
    </submittedName>
</protein>
<dbReference type="PANTHER" id="PTHR43343">
    <property type="entry name" value="PEPTIDASE S12"/>
    <property type="match status" value="1"/>
</dbReference>
<keyword evidence="3" id="KW-0378">Hydrolase</keyword>
<dbReference type="InterPro" id="IPR001940">
    <property type="entry name" value="Peptidase_S1C"/>
</dbReference>
<dbReference type="EMBL" id="FYEX01000001">
    <property type="protein sequence ID" value="SNC62893.1"/>
    <property type="molecule type" value="Genomic_DNA"/>
</dbReference>
<keyword evidence="6" id="KW-0472">Membrane</keyword>
<evidence type="ECO:0000256" key="3">
    <source>
        <dbReference type="ARBA" id="ARBA00022801"/>
    </source>
</evidence>
<dbReference type="GO" id="GO:0006508">
    <property type="term" value="P:proteolysis"/>
    <property type="evidence" value="ECO:0007669"/>
    <property type="project" value="UniProtKB-KW"/>
</dbReference>
<keyword evidence="2 8" id="KW-0645">Protease</keyword>
<dbReference type="SMART" id="SM00228">
    <property type="entry name" value="PDZ"/>
    <property type="match status" value="1"/>
</dbReference>
<dbReference type="Gene3D" id="2.40.10.120">
    <property type="match status" value="1"/>
</dbReference>
<comment type="similarity">
    <text evidence="1">Belongs to the peptidase S1C family.</text>
</comment>
<dbReference type="AlphaFoldDB" id="A0A212TA21"/>
<dbReference type="InterPro" id="IPR051201">
    <property type="entry name" value="Chloro_Bact_Ser_Proteases"/>
</dbReference>
<dbReference type="InterPro" id="IPR009003">
    <property type="entry name" value="Peptidase_S1_PA"/>
</dbReference>
<keyword evidence="9" id="KW-1185">Reference proteome</keyword>
<dbReference type="GO" id="GO:0004252">
    <property type="term" value="F:serine-type endopeptidase activity"/>
    <property type="evidence" value="ECO:0007669"/>
    <property type="project" value="InterPro"/>
</dbReference>
<keyword evidence="4" id="KW-0720">Serine protease</keyword>
<dbReference type="PRINTS" id="PR00834">
    <property type="entry name" value="PROTEASES2C"/>
</dbReference>
<gene>
    <name evidence="8" type="ORF">SAMN06295916_0769</name>
</gene>
<reference evidence="8 9" key="1">
    <citation type="submission" date="2017-06" db="EMBL/GenBank/DDBJ databases">
        <authorList>
            <person name="Kim H.J."/>
            <person name="Triplett B.A."/>
        </authorList>
    </citation>
    <scope>NUCLEOTIDE SEQUENCE [LARGE SCALE GENOMIC DNA]</scope>
    <source>
        <strain evidence="8 9">MWH-VicM1</strain>
    </source>
</reference>
<dbReference type="PANTHER" id="PTHR43343:SF3">
    <property type="entry name" value="PROTEASE DO-LIKE 8, CHLOROPLASTIC"/>
    <property type="match status" value="1"/>
</dbReference>
<dbReference type="Pfam" id="PF13180">
    <property type="entry name" value="PDZ_2"/>
    <property type="match status" value="1"/>
</dbReference>
<accession>A0A212TA21</accession>
<dbReference type="SUPFAM" id="SSF50156">
    <property type="entry name" value="PDZ domain-like"/>
    <property type="match status" value="1"/>
</dbReference>
<evidence type="ECO:0000256" key="2">
    <source>
        <dbReference type="ARBA" id="ARBA00022670"/>
    </source>
</evidence>
<dbReference type="SUPFAM" id="SSF50494">
    <property type="entry name" value="Trypsin-like serine proteases"/>
    <property type="match status" value="1"/>
</dbReference>
<dbReference type="OrthoDB" id="9758917at2"/>
<dbReference type="Pfam" id="PF13365">
    <property type="entry name" value="Trypsin_2"/>
    <property type="match status" value="1"/>
</dbReference>
<dbReference type="InterPro" id="IPR001478">
    <property type="entry name" value="PDZ"/>
</dbReference>
<evidence type="ECO:0000259" key="7">
    <source>
        <dbReference type="PROSITE" id="PS50106"/>
    </source>
</evidence>
<dbReference type="FunFam" id="2.40.10.10:FF:000001">
    <property type="entry name" value="Periplasmic serine protease DegS"/>
    <property type="match status" value="1"/>
</dbReference>
<evidence type="ECO:0000313" key="9">
    <source>
        <dbReference type="Proteomes" id="UP000197215"/>
    </source>
</evidence>
<keyword evidence="6" id="KW-1133">Transmembrane helix</keyword>
<dbReference type="Gene3D" id="2.30.42.10">
    <property type="match status" value="1"/>
</dbReference>
<name>A0A212TA21_9BURK</name>
<dbReference type="PROSITE" id="PS50106">
    <property type="entry name" value="PDZ"/>
    <property type="match status" value="1"/>
</dbReference>
<evidence type="ECO:0000256" key="6">
    <source>
        <dbReference type="SAM" id="Phobius"/>
    </source>
</evidence>
<proteinExistence type="inferred from homology"/>
<dbReference type="RefSeq" id="WP_088812641.1">
    <property type="nucleotide sequence ID" value="NZ_FYEX01000001.1"/>
</dbReference>
<feature type="transmembrane region" description="Helical" evidence="6">
    <location>
        <begin position="6"/>
        <end position="26"/>
    </location>
</feature>
<feature type="region of interest" description="Disordered" evidence="5">
    <location>
        <begin position="86"/>
        <end position="112"/>
    </location>
</feature>
<keyword evidence="6" id="KW-0812">Transmembrane</keyword>
<dbReference type="Proteomes" id="UP000197215">
    <property type="component" value="Unassembled WGS sequence"/>
</dbReference>
<dbReference type="InterPro" id="IPR036034">
    <property type="entry name" value="PDZ_sf"/>
</dbReference>
<evidence type="ECO:0000313" key="8">
    <source>
        <dbReference type="EMBL" id="SNC62893.1"/>
    </source>
</evidence>
<sequence length="399" mass="42259">MVKRLWLLFAQIVTALLAILFIVGTFKPHWLDSSGFNNLGGGLLSTVTVKESNIDPSTPNPGSHHEAVKRSMPAVVNVFTSKNIAKEKKRNKSNNQNGPHQNDPWFNFFFGDQAPNSEDTNPSLGSGVIVSSEGLVLTNQHVIEGADQIEVALADGRKTRATLIGRDPDTDLAVLKINVPNLPNPITFGKIESVRVGDVVLAIGNPFGVGQTVTSGIVSALGREQLGINTFENFIQTDAAINPGNSGGALVDTRGHLIGINTAIYSRSGGSMGIGFAIPVSTAKEVMESIIKNGGVIRGWIGVEPQNITADVAQTLNIKTDGVLINGVLKGGPADKAGIQPGDVLKKIDNKNVSNITELLNNISKLAPGSKASALVNRKGKDIDLEIQIGKRPKPKSVR</sequence>